<name>A0A1Y2F7M0_9BASI</name>
<organism evidence="2 3">
    <name type="scientific">Leucosporidium creatinivorum</name>
    <dbReference type="NCBI Taxonomy" id="106004"/>
    <lineage>
        <taxon>Eukaryota</taxon>
        <taxon>Fungi</taxon>
        <taxon>Dikarya</taxon>
        <taxon>Basidiomycota</taxon>
        <taxon>Pucciniomycotina</taxon>
        <taxon>Microbotryomycetes</taxon>
        <taxon>Leucosporidiales</taxon>
        <taxon>Leucosporidium</taxon>
    </lineage>
</organism>
<gene>
    <name evidence="2" type="ORF">BCR35DRAFT_332117</name>
</gene>
<evidence type="ECO:0000313" key="3">
    <source>
        <dbReference type="Proteomes" id="UP000193467"/>
    </source>
</evidence>
<dbReference type="InParanoid" id="A0A1Y2F7M0"/>
<evidence type="ECO:0000256" key="1">
    <source>
        <dbReference type="SAM" id="MobiDB-lite"/>
    </source>
</evidence>
<sequence length="76" mass="8408">MCIASPGQLHPPPLASSSGREEPTSTLLWATMMLQSLDLHLHRRYRVVQLPRCPGITKIITILLGVIINTLLPARL</sequence>
<dbReference type="Proteomes" id="UP000193467">
    <property type="component" value="Unassembled WGS sequence"/>
</dbReference>
<reference evidence="2 3" key="1">
    <citation type="submission" date="2016-07" db="EMBL/GenBank/DDBJ databases">
        <title>Pervasive Adenine N6-methylation of Active Genes in Fungi.</title>
        <authorList>
            <consortium name="DOE Joint Genome Institute"/>
            <person name="Mondo S.J."/>
            <person name="Dannebaum R.O."/>
            <person name="Kuo R.C."/>
            <person name="Labutti K."/>
            <person name="Haridas S."/>
            <person name="Kuo A."/>
            <person name="Salamov A."/>
            <person name="Ahrendt S.R."/>
            <person name="Lipzen A."/>
            <person name="Sullivan W."/>
            <person name="Andreopoulos W.B."/>
            <person name="Clum A."/>
            <person name="Lindquist E."/>
            <person name="Daum C."/>
            <person name="Ramamoorthy G.K."/>
            <person name="Gryganskyi A."/>
            <person name="Culley D."/>
            <person name="Magnuson J.K."/>
            <person name="James T.Y."/>
            <person name="O'Malley M.A."/>
            <person name="Stajich J.E."/>
            <person name="Spatafora J.W."/>
            <person name="Visel A."/>
            <person name="Grigoriev I.V."/>
        </authorList>
    </citation>
    <scope>NUCLEOTIDE SEQUENCE [LARGE SCALE GENOMIC DNA]</scope>
    <source>
        <strain evidence="2 3">62-1032</strain>
    </source>
</reference>
<feature type="region of interest" description="Disordered" evidence="1">
    <location>
        <begin position="1"/>
        <end position="21"/>
    </location>
</feature>
<comment type="caution">
    <text evidence="2">The sequence shown here is derived from an EMBL/GenBank/DDBJ whole genome shotgun (WGS) entry which is preliminary data.</text>
</comment>
<accession>A0A1Y2F7M0</accession>
<dbReference type="AlphaFoldDB" id="A0A1Y2F7M0"/>
<evidence type="ECO:0000313" key="2">
    <source>
        <dbReference type="EMBL" id="ORY79336.1"/>
    </source>
</evidence>
<protein>
    <submittedName>
        <fullName evidence="2">Uncharacterized protein</fullName>
    </submittedName>
</protein>
<keyword evidence="3" id="KW-1185">Reference proteome</keyword>
<dbReference type="EMBL" id="MCGR01000027">
    <property type="protein sequence ID" value="ORY79336.1"/>
    <property type="molecule type" value="Genomic_DNA"/>
</dbReference>
<proteinExistence type="predicted"/>